<accession>A0A936ZS15</accession>
<dbReference type="RefSeq" id="WP_201685636.1">
    <property type="nucleotide sequence ID" value="NZ_JAEQNA010000008.1"/>
</dbReference>
<reference evidence="1" key="1">
    <citation type="submission" date="2021-01" db="EMBL/GenBank/DDBJ databases">
        <title>Ramlibacter sp. strain AW1 16S ribosomal RNA gene Genome sequencing and assembly.</title>
        <authorList>
            <person name="Kang M."/>
        </authorList>
    </citation>
    <scope>NUCLEOTIDE SEQUENCE</scope>
    <source>
        <strain evidence="1">AW1</strain>
    </source>
</reference>
<evidence type="ECO:0000313" key="1">
    <source>
        <dbReference type="EMBL" id="MBL0422575.1"/>
    </source>
</evidence>
<name>A0A936ZS15_9BURK</name>
<keyword evidence="2" id="KW-1185">Reference proteome</keyword>
<dbReference type="Proteomes" id="UP000613011">
    <property type="component" value="Unassembled WGS sequence"/>
</dbReference>
<dbReference type="AlphaFoldDB" id="A0A936ZS15"/>
<evidence type="ECO:0000313" key="2">
    <source>
        <dbReference type="Proteomes" id="UP000613011"/>
    </source>
</evidence>
<organism evidence="1 2">
    <name type="scientific">Ramlibacter aurantiacus</name>
    <dbReference type="NCBI Taxonomy" id="2801330"/>
    <lineage>
        <taxon>Bacteria</taxon>
        <taxon>Pseudomonadati</taxon>
        <taxon>Pseudomonadota</taxon>
        <taxon>Betaproteobacteria</taxon>
        <taxon>Burkholderiales</taxon>
        <taxon>Comamonadaceae</taxon>
        <taxon>Ramlibacter</taxon>
    </lineage>
</organism>
<comment type="caution">
    <text evidence="1">The sequence shown here is derived from an EMBL/GenBank/DDBJ whole genome shotgun (WGS) entry which is preliminary data.</text>
</comment>
<dbReference type="EMBL" id="JAEQNA010000008">
    <property type="protein sequence ID" value="MBL0422575.1"/>
    <property type="molecule type" value="Genomic_DNA"/>
</dbReference>
<sequence>MPIQSGDVKLLKSAVMADVPEGGGAPTGNAIADGVSNAIFPDISELDRAGGRVSLRKTFVGVQTDDTDTYFGGNVIVADPPEDPRVSVTLFSTKSGFDTRAQAQVRVESYLNKGPEWGGYLLENHIAGQRVIQLFQRPEAQLPNVGQTLVLVENEGASDDKTQYVRATKVSSVTRKFYDQQSNSDYNAGVVTVELSDALRTDFAGSSPTRSFTRAATATKVRDTVVADAGTYVGVVPLTEPASLGDFTVKASSVFTQLVPSAQTETPISDVRANGMSAALVATGASITTTLNLGFTTTQSLFVGGPICPGSLAVTRSGITLTDQGGRLMNAGSEVGTVDYDNGILTLAANVFGTGAGTHTVTFTPAAVPELISDQRAILVMPESRSQSYAFVMEDIPVRRTMSVSYLAQGRWYVLRDDGSGKLAGADSAYGVGTVNYTTGSVVVTLGALPDVGSAIVVQSFSEATTVAASNTLLLSGGRAFVPINTSGQVSEEKGEKAIGIGGVIVKWDYGGLKQATDDGAGNLTGDATGTVDYSHGVLRISPNVLPPAGTMFLIDADGKAQRSAASVSLSNGFLGETNIEPGSVSFYLSVTFNYERLGSNPGRLTFSARSTSVHVKDNGQGVLSFKDPGNNYAVNCGSVDYASGIINVDSVLTVLSEDIAGPSYVITAQPAVGGSLAGYWVTSWNKLGSRLRTCIPANTAAFAYFSTTQAGTDSISVQVNNYFLRTAMVPNYTLKGAMFTVGDWRYLQLPDNTVVHSPSPATGGGTPAGSVLAALGVVQLSVWNAGQSPVIGDWRGVISPPSQGVEAPFTASTSILRTAASPLRPGSFSVLGIMLDGTTFNVTAGVDGKINGTRVKGRIDYEYGLVEIYFVNPDGPAERNLDLSHLGITGLTTIPSDLVMLNSLRYNAVSFSYLPLDADLLGIDPVRLPSDGRVPIFRAGGFAVVGHTGKITATVANGQTIDCARVRLSRVRVVGSDGAVINTGYTADLEAGTVTFSNVSGYAQPVTIEHRIEDMAVVREALINGEIAFTRALTHQYPAGSFVSSALITGDLFARNSTTFDQASWDGSWQDSIKGGAATATYNLAQYPIAVSNRGAITERWAIRFTGTTAFDVIGENVGVIASGNTTTVCAPINPATGVPYFSVDPLGWGAGWAVGNVLRFNTVGAMFPVWVVRTVQQGPETVPDDQFTLLVRGDVDTP</sequence>
<protein>
    <submittedName>
        <fullName evidence="1">Uncharacterized protein</fullName>
    </submittedName>
</protein>
<proteinExistence type="predicted"/>
<gene>
    <name evidence="1" type="ORF">JI739_19680</name>
</gene>